<dbReference type="InterPro" id="IPR006694">
    <property type="entry name" value="Fatty_acid_hydroxylase"/>
</dbReference>
<dbReference type="GO" id="GO:0006643">
    <property type="term" value="P:membrane lipid metabolic process"/>
    <property type="evidence" value="ECO:0007669"/>
    <property type="project" value="TreeGrafter"/>
</dbReference>
<evidence type="ECO:0000256" key="6">
    <source>
        <dbReference type="ARBA" id="ARBA00023136"/>
    </source>
</evidence>
<keyword evidence="2 7" id="KW-0812">Transmembrane</keyword>
<keyword evidence="4" id="KW-0560">Oxidoreductase</keyword>
<feature type="transmembrane region" description="Helical" evidence="7">
    <location>
        <begin position="81"/>
        <end position="108"/>
    </location>
</feature>
<evidence type="ECO:0000256" key="7">
    <source>
        <dbReference type="SAM" id="Phobius"/>
    </source>
</evidence>
<name>A0A1Y0I2C8_9GAMM</name>
<dbReference type="GO" id="GO:0016020">
    <property type="term" value="C:membrane"/>
    <property type="evidence" value="ECO:0007669"/>
    <property type="project" value="GOC"/>
</dbReference>
<evidence type="ECO:0000256" key="3">
    <source>
        <dbReference type="ARBA" id="ARBA00022989"/>
    </source>
</evidence>
<dbReference type="RefSeq" id="WP_087459806.1">
    <property type="nucleotide sequence ID" value="NZ_CP021425.1"/>
</dbReference>
<proteinExistence type="predicted"/>
<dbReference type="InterPro" id="IPR051689">
    <property type="entry name" value="Sterol_desaturase/TMEM195"/>
</dbReference>
<dbReference type="GO" id="GO:0008610">
    <property type="term" value="P:lipid biosynthetic process"/>
    <property type="evidence" value="ECO:0007669"/>
    <property type="project" value="InterPro"/>
</dbReference>
<organism evidence="9 10">
    <name type="scientific">Oleiphilus messinensis</name>
    <dbReference type="NCBI Taxonomy" id="141451"/>
    <lineage>
        <taxon>Bacteria</taxon>
        <taxon>Pseudomonadati</taxon>
        <taxon>Pseudomonadota</taxon>
        <taxon>Gammaproteobacteria</taxon>
        <taxon>Oceanospirillales</taxon>
        <taxon>Oleiphilaceae</taxon>
        <taxon>Oleiphilus</taxon>
    </lineage>
</organism>
<dbReference type="GO" id="GO:0050479">
    <property type="term" value="F:glyceryl-ether monooxygenase activity"/>
    <property type="evidence" value="ECO:0007669"/>
    <property type="project" value="TreeGrafter"/>
</dbReference>
<dbReference type="AlphaFoldDB" id="A0A1Y0I2C8"/>
<evidence type="ECO:0000256" key="2">
    <source>
        <dbReference type="ARBA" id="ARBA00022692"/>
    </source>
</evidence>
<protein>
    <submittedName>
        <fullName evidence="9">Sterol desaturase</fullName>
    </submittedName>
</protein>
<dbReference type="Proteomes" id="UP000196027">
    <property type="component" value="Chromosome"/>
</dbReference>
<sequence>MDIFPLPFFEWVFDDVVRLVAAGIVFQLLSHWFPFREQESPREVIWDIVAMLFASICVVLYGEIVGAWLVSTLTVVPVLEVWYEIIAPLPLFGLLLGTLLLGDFFAYWTHRLMHTTKLGWQQHAWHHTPKHIWWLSGLRGTPLHLVLTMGPYTLGNIFFLPPDIAENSWILTTVFIIGLINQHGIHSNIRVPYPAIVEKILVTPRFHFVHHSADIRFTNSNYGFIFSFWDKLFGSYTNPECVAKDEQLGLDYRANYVKLMLGLPHSHLPPLEGENLASTPATK</sequence>
<dbReference type="PANTHER" id="PTHR21624:SF1">
    <property type="entry name" value="ALKYLGLYCEROL MONOOXYGENASE"/>
    <property type="match status" value="1"/>
</dbReference>
<evidence type="ECO:0000313" key="10">
    <source>
        <dbReference type="Proteomes" id="UP000196027"/>
    </source>
</evidence>
<evidence type="ECO:0000259" key="8">
    <source>
        <dbReference type="Pfam" id="PF04116"/>
    </source>
</evidence>
<dbReference type="OrthoDB" id="9770329at2"/>
<feature type="transmembrane region" description="Helical" evidence="7">
    <location>
        <begin position="45"/>
        <end position="69"/>
    </location>
</feature>
<dbReference type="KEGG" id="ome:OLMES_0524"/>
<keyword evidence="3 7" id="KW-1133">Transmembrane helix</keyword>
<evidence type="ECO:0000256" key="4">
    <source>
        <dbReference type="ARBA" id="ARBA00023002"/>
    </source>
</evidence>
<evidence type="ECO:0000313" key="9">
    <source>
        <dbReference type="EMBL" id="ARU54627.1"/>
    </source>
</evidence>
<accession>A0A1Y0I2C8</accession>
<reference evidence="9 10" key="1">
    <citation type="submission" date="2017-05" db="EMBL/GenBank/DDBJ databases">
        <title>Genomic insights into alkan degradation activity of Oleiphilus messinensis.</title>
        <authorList>
            <person name="Kozyavkin S.A."/>
            <person name="Slesarev A.I."/>
            <person name="Golyshin P.N."/>
            <person name="Korzhenkov A."/>
            <person name="Golyshina O.N."/>
            <person name="Toshchakov S.V."/>
        </authorList>
    </citation>
    <scope>NUCLEOTIDE SEQUENCE [LARGE SCALE GENOMIC DNA]</scope>
    <source>
        <strain evidence="9 10">ME102</strain>
    </source>
</reference>
<dbReference type="PANTHER" id="PTHR21624">
    <property type="entry name" value="STEROL DESATURASE-RELATED PROTEIN"/>
    <property type="match status" value="1"/>
</dbReference>
<dbReference type="GO" id="GO:0012505">
    <property type="term" value="C:endomembrane system"/>
    <property type="evidence" value="ECO:0007669"/>
    <property type="project" value="UniProtKB-SubCell"/>
</dbReference>
<feature type="domain" description="Fatty acid hydroxylase" evidence="8">
    <location>
        <begin position="98"/>
        <end position="235"/>
    </location>
</feature>
<evidence type="ECO:0000256" key="5">
    <source>
        <dbReference type="ARBA" id="ARBA00023098"/>
    </source>
</evidence>
<keyword evidence="10" id="KW-1185">Reference proteome</keyword>
<evidence type="ECO:0000256" key="1">
    <source>
        <dbReference type="ARBA" id="ARBA00004127"/>
    </source>
</evidence>
<dbReference type="GO" id="GO:0005506">
    <property type="term" value="F:iron ion binding"/>
    <property type="evidence" value="ECO:0007669"/>
    <property type="project" value="InterPro"/>
</dbReference>
<keyword evidence="6 7" id="KW-0472">Membrane</keyword>
<keyword evidence="5" id="KW-0443">Lipid metabolism</keyword>
<feature type="transmembrane region" description="Helical" evidence="7">
    <location>
        <begin position="16"/>
        <end position="33"/>
    </location>
</feature>
<comment type="subcellular location">
    <subcellularLocation>
        <location evidence="1">Endomembrane system</location>
        <topology evidence="1">Multi-pass membrane protein</topology>
    </subcellularLocation>
</comment>
<gene>
    <name evidence="9" type="ORF">OLMES_0524</name>
</gene>
<dbReference type="Pfam" id="PF04116">
    <property type="entry name" value="FA_hydroxylase"/>
    <property type="match status" value="1"/>
</dbReference>
<dbReference type="EMBL" id="CP021425">
    <property type="protein sequence ID" value="ARU54627.1"/>
    <property type="molecule type" value="Genomic_DNA"/>
</dbReference>